<dbReference type="OrthoDB" id="10037120at2759"/>
<dbReference type="InterPro" id="IPR035897">
    <property type="entry name" value="Toll_tir_struct_dom_sf"/>
</dbReference>
<sequence length="890" mass="100880">MFQKELSFTMFLLVKDSFELNTPLGKREIQLLAGDITKLQSNEKVDIVLTSAYYGDYAPIVTTLIGNLKDNLNISVHDLAEDKDVDLRSQFSCWVSKPLPSHLPYHRLVCFEYIRWSSSLVDQISNMFRAMMPIFNNKDTTVITPLLATGGQGHSSLKVLSGMFHAACEWIRAGLPLKCLKLVVYSANPSKPTSMVLECMKLFTKLKSKWQELENMDSIAELEGGPYDVCLSWAPENRDWVGKVCHQLLQENSKLKIYSDEFIFNHEDVWQKHIFHIMKNSKRIIVLLTPSYITNSECLEQFSIALCCNKLKKEETLVPFYLETIDSIPSYMILVQYIDCRVRKADQTQDVLLQQASSKVLKPSENSVSESLLFGSWTQDKDNDVMDGNRNITYDIFVSYSHSHGQQPKELVEILQRNHPEMSIFFDVSELKAGNLWQQVLYEAVGKAHCIVAFISPAYLTSSVCQEEFNIGLGRHFVQDSVLVVPVYDADVELIHPSQSSVPVVDIRNESLDILATKLVQLVKLRKNNKSIADIDMLKKEMECKRSLEFKDKFKLEGGHVVKNVSAQSGDMQGNVVFSYAPEMVCLAAIMSAIMKRHAPQLSFHLLASSQTQRRMHLDTADLVVVFISDQYLSSPYLVEELHTVLCRQRTVKDSTILYLIQCNHKLPEPVYLHLLPYNISLDDHFWRRLKGASSNKNPKYEIDIDGMAGIYRCTPDQNLGLTAAAHEAIFTLSIKGQGSTFPFSIENIYRLQKEAQKISDDMIPLKDHLVTLSSFCHDIVKKFGQTALFGMEQTSTNFTELTKSSDQPVDQTLEELENSKHGDDHDEQTCDEQTCDEQTCDKIGENTIQEADESTDHSIRPPISVAESDDVCIDDTTAVKKKSMTCSIL</sequence>
<feature type="domain" description="TIR" evidence="1">
    <location>
        <begin position="225"/>
        <end position="360"/>
    </location>
</feature>
<accession>A0A9W3BBE6</accession>
<reference evidence="3" key="1">
    <citation type="submission" date="2025-08" db="UniProtKB">
        <authorList>
            <consortium name="RefSeq"/>
        </authorList>
    </citation>
    <scope>IDENTIFICATION</scope>
</reference>
<dbReference type="SMART" id="SM00255">
    <property type="entry name" value="TIR"/>
    <property type="match status" value="2"/>
</dbReference>
<dbReference type="PANTHER" id="PTHR16253">
    <property type="entry name" value="TETRATRICOPEPTIDE REPEAT PROTEIN 22"/>
    <property type="match status" value="1"/>
</dbReference>
<proteinExistence type="predicted"/>
<dbReference type="GeneID" id="106070936"/>
<dbReference type="SUPFAM" id="SSF52200">
    <property type="entry name" value="Toll/Interleukin receptor TIR domain"/>
    <property type="match status" value="2"/>
</dbReference>
<evidence type="ECO:0000313" key="3">
    <source>
        <dbReference type="RefSeq" id="XP_055896768.1"/>
    </source>
</evidence>
<dbReference type="RefSeq" id="XP_055896768.1">
    <property type="nucleotide sequence ID" value="XM_056040793.1"/>
</dbReference>
<dbReference type="Proteomes" id="UP001165740">
    <property type="component" value="Chromosome 9"/>
</dbReference>
<dbReference type="PANTHER" id="PTHR16253:SF0">
    <property type="entry name" value="TETRATRICOPEPTIDE REPEAT PROTEIN 22"/>
    <property type="match status" value="1"/>
</dbReference>
<keyword evidence="2" id="KW-1185">Reference proteome</keyword>
<organism evidence="2 3">
    <name type="scientific">Biomphalaria glabrata</name>
    <name type="common">Bloodfluke planorb</name>
    <name type="synonym">Freshwater snail</name>
    <dbReference type="NCBI Taxonomy" id="6526"/>
    <lineage>
        <taxon>Eukaryota</taxon>
        <taxon>Metazoa</taxon>
        <taxon>Spiralia</taxon>
        <taxon>Lophotrochozoa</taxon>
        <taxon>Mollusca</taxon>
        <taxon>Gastropoda</taxon>
        <taxon>Heterobranchia</taxon>
        <taxon>Euthyneura</taxon>
        <taxon>Panpulmonata</taxon>
        <taxon>Hygrophila</taxon>
        <taxon>Lymnaeoidea</taxon>
        <taxon>Planorbidae</taxon>
        <taxon>Biomphalaria</taxon>
    </lineage>
</organism>
<name>A0A9W3BBE6_BIOGL</name>
<dbReference type="InterPro" id="IPR042342">
    <property type="entry name" value="TTC22"/>
</dbReference>
<protein>
    <submittedName>
        <fullName evidence="3">Uncharacterized protein LOC106070936 isoform X1</fullName>
    </submittedName>
</protein>
<dbReference type="OMA" id="CFETRGK"/>
<dbReference type="Pfam" id="PF13676">
    <property type="entry name" value="TIR_2"/>
    <property type="match status" value="2"/>
</dbReference>
<evidence type="ECO:0000313" key="2">
    <source>
        <dbReference type="Proteomes" id="UP001165740"/>
    </source>
</evidence>
<feature type="domain" description="TIR" evidence="1">
    <location>
        <begin position="392"/>
        <end position="569"/>
    </location>
</feature>
<dbReference type="GO" id="GO:0007165">
    <property type="term" value="P:signal transduction"/>
    <property type="evidence" value="ECO:0007669"/>
    <property type="project" value="InterPro"/>
</dbReference>
<dbReference type="Gene3D" id="3.40.50.10140">
    <property type="entry name" value="Toll/interleukin-1 receptor homology (TIR) domain"/>
    <property type="match status" value="2"/>
</dbReference>
<dbReference type="AlphaFoldDB" id="A0A9W3BBE6"/>
<dbReference type="PROSITE" id="PS50104">
    <property type="entry name" value="TIR"/>
    <property type="match status" value="2"/>
</dbReference>
<evidence type="ECO:0000259" key="1">
    <source>
        <dbReference type="PROSITE" id="PS50104"/>
    </source>
</evidence>
<dbReference type="InterPro" id="IPR000157">
    <property type="entry name" value="TIR_dom"/>
</dbReference>
<gene>
    <name evidence="3" type="primary">LOC106070936</name>
</gene>